<evidence type="ECO:0000313" key="5">
    <source>
        <dbReference type="EMBL" id="MBT1686608.1"/>
    </source>
</evidence>
<dbReference type="RefSeq" id="WP_254089845.1">
    <property type="nucleotide sequence ID" value="NZ_JAHESC010000009.1"/>
</dbReference>
<dbReference type="PANTHER" id="PTHR43065">
    <property type="entry name" value="SENSOR HISTIDINE KINASE"/>
    <property type="match status" value="1"/>
</dbReference>
<evidence type="ECO:0000313" key="6">
    <source>
        <dbReference type="Proteomes" id="UP001319180"/>
    </source>
</evidence>
<dbReference type="InterPro" id="IPR000595">
    <property type="entry name" value="cNMP-bd_dom"/>
</dbReference>
<protein>
    <recommendedName>
        <fullName evidence="2">histidine kinase</fullName>
        <ecNumber evidence="2">2.7.13.3</ecNumber>
    </recommendedName>
</protein>
<dbReference type="InterPro" id="IPR018490">
    <property type="entry name" value="cNMP-bd_dom_sf"/>
</dbReference>
<organism evidence="5 6">
    <name type="scientific">Dawidia soli</name>
    <dbReference type="NCBI Taxonomy" id="2782352"/>
    <lineage>
        <taxon>Bacteria</taxon>
        <taxon>Pseudomonadati</taxon>
        <taxon>Bacteroidota</taxon>
        <taxon>Cytophagia</taxon>
        <taxon>Cytophagales</taxon>
        <taxon>Chryseotaleaceae</taxon>
        <taxon>Dawidia</taxon>
    </lineage>
</organism>
<dbReference type="InterPro" id="IPR004358">
    <property type="entry name" value="Sig_transdc_His_kin-like_C"/>
</dbReference>
<feature type="domain" description="Cyclic nucleotide-binding" evidence="3">
    <location>
        <begin position="16"/>
        <end position="135"/>
    </location>
</feature>
<dbReference type="EMBL" id="JAHESC010000009">
    <property type="protein sequence ID" value="MBT1686608.1"/>
    <property type="molecule type" value="Genomic_DNA"/>
</dbReference>
<evidence type="ECO:0000256" key="2">
    <source>
        <dbReference type="ARBA" id="ARBA00012438"/>
    </source>
</evidence>
<comment type="caution">
    <text evidence="5">The sequence shown here is derived from an EMBL/GenBank/DDBJ whole genome shotgun (WGS) entry which is preliminary data.</text>
</comment>
<dbReference type="PROSITE" id="PS50109">
    <property type="entry name" value="HIS_KIN"/>
    <property type="match status" value="1"/>
</dbReference>
<dbReference type="EC" id="2.7.13.3" evidence="2"/>
<comment type="catalytic activity">
    <reaction evidence="1">
        <text>ATP + protein L-histidine = ADP + protein N-phospho-L-histidine.</text>
        <dbReference type="EC" id="2.7.13.3"/>
    </reaction>
</comment>
<sequence length="467" mass="51687">MTKAEIAAQLTGHVPELAEVPPAQLDWLAEQGVLETYADGEKCFSRGDEIVALTVVLQGGLSIFIPQAGGVKHLGVFEKGEITGLLPYSRMKAAVGDAYAAGDTVLLRLPREKFPEMIAGQPELTTALVHVMMDRIRDFTRQQQQDDKIMALGKLSAGLAHELNNPSAAVVRNAHELKRHFSMGPERLKAVIKICVSDEVVDHVNGLVLFKARHGDTHGLSMMERSEREDALADWLERNGVDHSAEAAATFTDFDFIEEDLESLRSLLRPTDIPPVIHWMNQVLITERLVNEIQEASRRINTLVSSIKSYTHMDQAPVKQRVDIHAGIQTTLTLLNHKIKHSQIQLKLEFEEGLPAVNIFVGPMNQVWTNLIDNAIDAMEGRTGNVLEIRTQRSRESIVVYIIDNGPGIPADIQDKIFEPFFTTKPVGKGTGMGLEVVRQIITQHAGKLEVKSVPGRTEFSVCFPIG</sequence>
<dbReference type="InterPro" id="IPR036890">
    <property type="entry name" value="HATPase_C_sf"/>
</dbReference>
<dbReference type="InterPro" id="IPR014710">
    <property type="entry name" value="RmlC-like_jellyroll"/>
</dbReference>
<dbReference type="Pfam" id="PF00027">
    <property type="entry name" value="cNMP_binding"/>
    <property type="match status" value="1"/>
</dbReference>
<evidence type="ECO:0000256" key="1">
    <source>
        <dbReference type="ARBA" id="ARBA00000085"/>
    </source>
</evidence>
<name>A0AAP2D726_9BACT</name>
<reference evidence="5 6" key="1">
    <citation type="submission" date="2021-05" db="EMBL/GenBank/DDBJ databases">
        <title>A Polyphasic approach of four new species of the genus Ohtaekwangia: Ohtaekwangia histidinii sp. nov., Ohtaekwangia cretensis sp. nov., Ohtaekwangia indiensis sp. nov., Ohtaekwangia reichenbachii sp. nov. from diverse environment.</title>
        <authorList>
            <person name="Octaviana S."/>
        </authorList>
    </citation>
    <scope>NUCLEOTIDE SEQUENCE [LARGE SCALE GENOMIC DNA]</scope>
    <source>
        <strain evidence="5 6">PWU37</strain>
    </source>
</reference>
<dbReference type="AlphaFoldDB" id="A0AAP2D726"/>
<dbReference type="Proteomes" id="UP001319180">
    <property type="component" value="Unassembled WGS sequence"/>
</dbReference>
<proteinExistence type="predicted"/>
<dbReference type="PROSITE" id="PS50042">
    <property type="entry name" value="CNMP_BINDING_3"/>
    <property type="match status" value="1"/>
</dbReference>
<keyword evidence="6" id="KW-1185">Reference proteome</keyword>
<evidence type="ECO:0000259" key="4">
    <source>
        <dbReference type="PROSITE" id="PS50109"/>
    </source>
</evidence>
<dbReference type="Pfam" id="PF02518">
    <property type="entry name" value="HATPase_c"/>
    <property type="match status" value="1"/>
</dbReference>
<dbReference type="InterPro" id="IPR003594">
    <property type="entry name" value="HATPase_dom"/>
</dbReference>
<dbReference type="PRINTS" id="PR00344">
    <property type="entry name" value="BCTRLSENSOR"/>
</dbReference>
<dbReference type="InterPro" id="IPR005467">
    <property type="entry name" value="His_kinase_dom"/>
</dbReference>
<dbReference type="SMART" id="SM00387">
    <property type="entry name" value="HATPase_c"/>
    <property type="match status" value="1"/>
</dbReference>
<dbReference type="SUPFAM" id="SSF55874">
    <property type="entry name" value="ATPase domain of HSP90 chaperone/DNA topoisomerase II/histidine kinase"/>
    <property type="match status" value="1"/>
</dbReference>
<dbReference type="CDD" id="cd00038">
    <property type="entry name" value="CAP_ED"/>
    <property type="match status" value="1"/>
</dbReference>
<dbReference type="PANTHER" id="PTHR43065:SF48">
    <property type="entry name" value="HISTIDINE KINASE"/>
    <property type="match status" value="1"/>
</dbReference>
<gene>
    <name evidence="5" type="ORF">KK078_08580</name>
</gene>
<dbReference type="GO" id="GO:0004673">
    <property type="term" value="F:protein histidine kinase activity"/>
    <property type="evidence" value="ECO:0007669"/>
    <property type="project" value="UniProtKB-EC"/>
</dbReference>
<evidence type="ECO:0000259" key="3">
    <source>
        <dbReference type="PROSITE" id="PS50042"/>
    </source>
</evidence>
<dbReference type="Gene3D" id="2.60.120.10">
    <property type="entry name" value="Jelly Rolls"/>
    <property type="match status" value="1"/>
</dbReference>
<dbReference type="Gene3D" id="1.10.287.130">
    <property type="match status" value="1"/>
</dbReference>
<feature type="domain" description="Histidine kinase" evidence="4">
    <location>
        <begin position="287"/>
        <end position="467"/>
    </location>
</feature>
<dbReference type="SUPFAM" id="SSF51206">
    <property type="entry name" value="cAMP-binding domain-like"/>
    <property type="match status" value="1"/>
</dbReference>
<accession>A0AAP2D726</accession>
<dbReference type="Gene3D" id="3.30.565.10">
    <property type="entry name" value="Histidine kinase-like ATPase, C-terminal domain"/>
    <property type="match status" value="1"/>
</dbReference>